<dbReference type="InterPro" id="IPR050667">
    <property type="entry name" value="PPR-containing_protein"/>
</dbReference>
<proteinExistence type="predicted"/>
<dbReference type="AlphaFoldDB" id="A0A6A5WSQ1"/>
<reference evidence="1" key="1">
    <citation type="journal article" date="2020" name="Stud. Mycol.">
        <title>101 Dothideomycetes genomes: a test case for predicting lifestyles and emergence of pathogens.</title>
        <authorList>
            <person name="Haridas S."/>
            <person name="Albert R."/>
            <person name="Binder M."/>
            <person name="Bloem J."/>
            <person name="Labutti K."/>
            <person name="Salamov A."/>
            <person name="Andreopoulos B."/>
            <person name="Baker S."/>
            <person name="Barry K."/>
            <person name="Bills G."/>
            <person name="Bluhm B."/>
            <person name="Cannon C."/>
            <person name="Castanera R."/>
            <person name="Culley D."/>
            <person name="Daum C."/>
            <person name="Ezra D."/>
            <person name="Gonzalez J."/>
            <person name="Henrissat B."/>
            <person name="Kuo A."/>
            <person name="Liang C."/>
            <person name="Lipzen A."/>
            <person name="Lutzoni F."/>
            <person name="Magnuson J."/>
            <person name="Mondo S."/>
            <person name="Nolan M."/>
            <person name="Ohm R."/>
            <person name="Pangilinan J."/>
            <person name="Park H.-J."/>
            <person name="Ramirez L."/>
            <person name="Alfaro M."/>
            <person name="Sun H."/>
            <person name="Tritt A."/>
            <person name="Yoshinaga Y."/>
            <person name="Zwiers L.-H."/>
            <person name="Turgeon B."/>
            <person name="Goodwin S."/>
            <person name="Spatafora J."/>
            <person name="Crous P."/>
            <person name="Grigoriev I."/>
        </authorList>
    </citation>
    <scope>NUCLEOTIDE SEQUENCE</scope>
    <source>
        <strain evidence="1">CBS 123094</strain>
    </source>
</reference>
<gene>
    <name evidence="1" type="ORF">P154DRAFT_429342</name>
</gene>
<dbReference type="OrthoDB" id="185373at2759"/>
<organism evidence="1 2">
    <name type="scientific">Amniculicola lignicola CBS 123094</name>
    <dbReference type="NCBI Taxonomy" id="1392246"/>
    <lineage>
        <taxon>Eukaryota</taxon>
        <taxon>Fungi</taxon>
        <taxon>Dikarya</taxon>
        <taxon>Ascomycota</taxon>
        <taxon>Pezizomycotina</taxon>
        <taxon>Dothideomycetes</taxon>
        <taxon>Pleosporomycetidae</taxon>
        <taxon>Pleosporales</taxon>
        <taxon>Amniculicolaceae</taxon>
        <taxon>Amniculicola</taxon>
    </lineage>
</organism>
<evidence type="ECO:0000313" key="2">
    <source>
        <dbReference type="Proteomes" id="UP000799779"/>
    </source>
</evidence>
<dbReference type="PANTHER" id="PTHR47939:SF11">
    <property type="entry name" value="TETRATRICOPEPTIDE-LIKE HELICAL DOMAIN SUPERFAMILY"/>
    <property type="match status" value="1"/>
</dbReference>
<keyword evidence="2" id="KW-1185">Reference proteome</keyword>
<dbReference type="EMBL" id="ML977573">
    <property type="protein sequence ID" value="KAF2003221.1"/>
    <property type="molecule type" value="Genomic_DNA"/>
</dbReference>
<evidence type="ECO:0000313" key="1">
    <source>
        <dbReference type="EMBL" id="KAF2003221.1"/>
    </source>
</evidence>
<dbReference type="Gene3D" id="1.25.40.10">
    <property type="entry name" value="Tetratricopeptide repeat domain"/>
    <property type="match status" value="2"/>
</dbReference>
<dbReference type="Proteomes" id="UP000799779">
    <property type="component" value="Unassembled WGS sequence"/>
</dbReference>
<accession>A0A6A5WSQ1</accession>
<protein>
    <recommendedName>
        <fullName evidence="3">Pentatricopeptide repeat protein</fullName>
    </recommendedName>
</protein>
<sequence length="719" mass="80184">MQTLWSRAARNPSTCRCLLCASKNPAVARRAGIDGVGGAWRVFGTPTSTSVYTAIFTAGLVVDLHAKVRRNREWDAAFAALRDEASTRTLPDTDFEPFTGAESVEEAGPLTGDDTLKGMDWGVISRQAGMVLHDNNARPTEGYANKAAKDLWELIPFDSKFPSRQALEWPANTGRTPNGFAPQSLWSTDALRIESLRRRQTWKKLVFQELAIGVLILQLLESAQTNQLPEESIRSIPQPIQDLARLTPQARRSLRETLSLDIDRINPMPAELAVDAVADIKATLKSTMRPKYYQDMDGDYHMVCEQMNKAVRELLQNPTTVSPQQKAVTIAKICYNLFTSSSAPDVQTFNILITGMKRWRKVDMVDHVIAALYGCYIRPNELTCSAVLDYYINLNQPDKFSHFVKKMRGIDGRALMLARPDVNITENCEGRLIRINENIVIQKVTPTPMVFRTLIRGALKFAGLNRALEIYYDMKNDGWGLDVLGLNHFLLECVRLRDWEAGLYVWEEISSIKASAKEFQMNLVYPVMLSLCAVTQNDGAYTVILREIIKRGCQVKAIIDKVEKVVYKQTKARSTFHPGTTTNGAADAVVSYLDSLSPGTLEAEETGQTDQDVISDSEAILNDLPTVVNIEEEEAKPTAPLDPEDMWRIWLERELGQVSRTRKVATLPPVDNAIPSNADEFLAQHLSAKEKVDGENDNQGGIVKTGDLGHISKVRKVGT</sequence>
<dbReference type="InterPro" id="IPR011990">
    <property type="entry name" value="TPR-like_helical_dom_sf"/>
</dbReference>
<name>A0A6A5WSQ1_9PLEO</name>
<dbReference type="PANTHER" id="PTHR47939">
    <property type="entry name" value="MEMBRANE-ASSOCIATED SALT-INDUCIBLE PROTEIN-LIKE"/>
    <property type="match status" value="1"/>
</dbReference>
<evidence type="ECO:0008006" key="3">
    <source>
        <dbReference type="Google" id="ProtNLM"/>
    </source>
</evidence>